<organism evidence="2">
    <name type="scientific">uncultured delta proteobacterium</name>
    <dbReference type="NCBI Taxonomy" id="34034"/>
    <lineage>
        <taxon>Bacteria</taxon>
        <taxon>Deltaproteobacteria</taxon>
        <taxon>environmental samples</taxon>
    </lineage>
</organism>
<reference evidence="2" key="1">
    <citation type="submission" date="2016-04" db="EMBL/GenBank/DDBJ databases">
        <authorList>
            <person name="Evans L.H."/>
            <person name="Alamgir A."/>
            <person name="Owens N."/>
            <person name="Weber N.D."/>
            <person name="Virtaneva K."/>
            <person name="Barbian K."/>
            <person name="Babar A."/>
            <person name="Rosenke K."/>
        </authorList>
    </citation>
    <scope>NUCLEOTIDE SEQUENCE</scope>
    <source>
        <strain evidence="2">86</strain>
    </source>
</reference>
<dbReference type="FunFam" id="3.30.70.270:FF:000001">
    <property type="entry name" value="Diguanylate cyclase domain protein"/>
    <property type="match status" value="1"/>
</dbReference>
<dbReference type="GO" id="GO:0005886">
    <property type="term" value="C:plasma membrane"/>
    <property type="evidence" value="ECO:0007669"/>
    <property type="project" value="TreeGrafter"/>
</dbReference>
<gene>
    <name evidence="2" type="ORF">KL86DPRO_10028</name>
</gene>
<dbReference type="InterPro" id="IPR043128">
    <property type="entry name" value="Rev_trsase/Diguanyl_cyclase"/>
</dbReference>
<dbReference type="PANTHER" id="PTHR45138:SF9">
    <property type="entry name" value="DIGUANYLATE CYCLASE DGCM-RELATED"/>
    <property type="match status" value="1"/>
</dbReference>
<dbReference type="Pfam" id="PF00990">
    <property type="entry name" value="GGDEF"/>
    <property type="match status" value="1"/>
</dbReference>
<dbReference type="CDD" id="cd01949">
    <property type="entry name" value="GGDEF"/>
    <property type="match status" value="1"/>
</dbReference>
<dbReference type="PANTHER" id="PTHR45138">
    <property type="entry name" value="REGULATORY COMPONENTS OF SENSORY TRANSDUCTION SYSTEM"/>
    <property type="match status" value="1"/>
</dbReference>
<dbReference type="SUPFAM" id="SSF55073">
    <property type="entry name" value="Nucleotide cyclase"/>
    <property type="match status" value="1"/>
</dbReference>
<dbReference type="GO" id="GO:0043709">
    <property type="term" value="P:cell adhesion involved in single-species biofilm formation"/>
    <property type="evidence" value="ECO:0007669"/>
    <property type="project" value="TreeGrafter"/>
</dbReference>
<dbReference type="EMBL" id="FLUQ01000001">
    <property type="protein sequence ID" value="SBV90451.1"/>
    <property type="molecule type" value="Genomic_DNA"/>
</dbReference>
<dbReference type="AlphaFoldDB" id="A0A212ITC8"/>
<dbReference type="InterPro" id="IPR000160">
    <property type="entry name" value="GGDEF_dom"/>
</dbReference>
<protein>
    <submittedName>
        <fullName evidence="2">Putative Diguanylate cyclase domain protein</fullName>
    </submittedName>
</protein>
<name>A0A212ITC8_9DELT</name>
<dbReference type="GO" id="GO:0052621">
    <property type="term" value="F:diguanylate cyclase activity"/>
    <property type="evidence" value="ECO:0007669"/>
    <property type="project" value="TreeGrafter"/>
</dbReference>
<dbReference type="NCBIfam" id="TIGR00254">
    <property type="entry name" value="GGDEF"/>
    <property type="match status" value="1"/>
</dbReference>
<feature type="domain" description="GGDEF" evidence="1">
    <location>
        <begin position="349"/>
        <end position="483"/>
    </location>
</feature>
<dbReference type="Gene3D" id="3.30.70.270">
    <property type="match status" value="1"/>
</dbReference>
<evidence type="ECO:0000313" key="2">
    <source>
        <dbReference type="EMBL" id="SBV90451.1"/>
    </source>
</evidence>
<dbReference type="InterPro" id="IPR029787">
    <property type="entry name" value="Nucleotide_cyclase"/>
</dbReference>
<dbReference type="GO" id="GO:1902201">
    <property type="term" value="P:negative regulation of bacterial-type flagellum-dependent cell motility"/>
    <property type="evidence" value="ECO:0007669"/>
    <property type="project" value="TreeGrafter"/>
</dbReference>
<dbReference type="PROSITE" id="PS50887">
    <property type="entry name" value="GGDEF"/>
    <property type="match status" value="1"/>
</dbReference>
<dbReference type="InterPro" id="IPR050469">
    <property type="entry name" value="Diguanylate_Cyclase"/>
</dbReference>
<sequence>MREFTRTQTIWGLGLSDAQAENIRSMAGRLYSLELWPAGAMPDFANAGNMAAPCMVCFTMDSCRRFMSLPARQTGFLELTPKVLLLDPDADMATIDEALTFGVSDIIRPPLAKKRFSACLRKAAEAAALQRDIQNMAHEVFIEREMLERKNEALSFLVNFLSRISEALDETELLGKAFTCLKQLFPVMTMHAAIFSKDDNNALSADLFIAAPADTPAYNAWRNSLLEIGNGMEHSGAVNPTTIHLPLSGEAASSARPGDGHILTLPVHIGDSSQLYLMLLTSMERNLSRDQALALDSALRHMASTIKNVRRYQEVCNFADRDSLTGAFNRRHFEQTLQAEIARHERYGDEISLLILDIDHFKNINDSFGHLKGDEVLRAVVGIITATVRQTDYCVRYGGEEFVVLLPHTSSSNAAWLAERLRKKIQKLSFRAGKNSFGVTASIGVATIPTGESKDGAALTSEADQALYLAKNGGRNKVMVFTTEGSMAASL</sequence>
<dbReference type="SMART" id="SM00267">
    <property type="entry name" value="GGDEF"/>
    <property type="match status" value="1"/>
</dbReference>
<accession>A0A212ITC8</accession>
<evidence type="ECO:0000259" key="1">
    <source>
        <dbReference type="PROSITE" id="PS50887"/>
    </source>
</evidence>
<proteinExistence type="predicted"/>